<dbReference type="Gene3D" id="3.40.50.300">
    <property type="entry name" value="P-loop containing nucleotide triphosphate hydrolases"/>
    <property type="match status" value="1"/>
</dbReference>
<dbReference type="EMBL" id="JAVHUY010000023">
    <property type="protein sequence ID" value="MDQ7907586.1"/>
    <property type="molecule type" value="Genomic_DNA"/>
</dbReference>
<dbReference type="RefSeq" id="WP_308714863.1">
    <property type="nucleotide sequence ID" value="NZ_JAVHUY010000023.1"/>
</dbReference>
<evidence type="ECO:0000313" key="1">
    <source>
        <dbReference type="EMBL" id="MDQ7907586.1"/>
    </source>
</evidence>
<evidence type="ECO:0008006" key="3">
    <source>
        <dbReference type="Google" id="ProtNLM"/>
    </source>
</evidence>
<comment type="caution">
    <text evidence="1">The sequence shown here is derived from an EMBL/GenBank/DDBJ whole genome shotgun (WGS) entry which is preliminary data.</text>
</comment>
<gene>
    <name evidence="1" type="ORF">RB614_23990</name>
</gene>
<organism evidence="1 2">
    <name type="scientific">Phytohabitans maris</name>
    <dbReference type="NCBI Taxonomy" id="3071409"/>
    <lineage>
        <taxon>Bacteria</taxon>
        <taxon>Bacillati</taxon>
        <taxon>Actinomycetota</taxon>
        <taxon>Actinomycetes</taxon>
        <taxon>Micromonosporales</taxon>
        <taxon>Micromonosporaceae</taxon>
    </lineage>
</organism>
<keyword evidence="2" id="KW-1185">Reference proteome</keyword>
<evidence type="ECO:0000313" key="2">
    <source>
        <dbReference type="Proteomes" id="UP001230908"/>
    </source>
</evidence>
<dbReference type="InterPro" id="IPR027417">
    <property type="entry name" value="P-loop_NTPase"/>
</dbReference>
<dbReference type="SUPFAM" id="SSF52540">
    <property type="entry name" value="P-loop containing nucleoside triphosphate hydrolases"/>
    <property type="match status" value="1"/>
</dbReference>
<sequence length="181" mass="18370">MPPLLAAVASVVAGRAVDGIAEGGKALLRRRAVADPAAAAALDHGDLDEQVLIAVRAFLRAAAQADPAVAAQLTQLGRLLPPPRQLPSPAACEVNRGEELSPLRQLHGEVGRRVVVLLVGPAGVGKTALAVQAATPDEREQDGHLYVDLRGTAADGPLPAALARLLRSVGIAEPAAAARGG</sequence>
<dbReference type="Proteomes" id="UP001230908">
    <property type="component" value="Unassembled WGS sequence"/>
</dbReference>
<name>A0ABU0ZKK6_9ACTN</name>
<reference evidence="1 2" key="1">
    <citation type="submission" date="2023-08" db="EMBL/GenBank/DDBJ databases">
        <title>Phytohabitans sansha sp. nov., isolated from marine sediment.</title>
        <authorList>
            <person name="Zhao Y."/>
            <person name="Yi K."/>
        </authorList>
    </citation>
    <scope>NUCLEOTIDE SEQUENCE [LARGE SCALE GENOMIC DNA]</scope>
    <source>
        <strain evidence="1 2">ZYX-F-186</strain>
    </source>
</reference>
<proteinExistence type="predicted"/>
<accession>A0ABU0ZKK6</accession>
<protein>
    <recommendedName>
        <fullName evidence="3">Orc1-like AAA ATPase domain-containing protein</fullName>
    </recommendedName>
</protein>